<dbReference type="GeneID" id="25407778"/>
<feature type="non-terminal residue" evidence="2">
    <location>
        <position position="173"/>
    </location>
</feature>
<dbReference type="Gene3D" id="1.10.357.40">
    <property type="entry name" value="YbiA-like"/>
    <property type="match status" value="1"/>
</dbReference>
<dbReference type="Pfam" id="PF08719">
    <property type="entry name" value="NADAR"/>
    <property type="match status" value="1"/>
</dbReference>
<dbReference type="OrthoDB" id="206452at2759"/>
<dbReference type="HOGENOM" id="CLU_084247_0_2_1"/>
<sequence length="173" mass="19761">NDTSGPVYFFSVRDRVYGIFSQWQKCTFTDPNYPDIKFNNAEQYMMYAKAQTFNNPDIAAEILVAKTSKDQKALGRNVKPFSDAVWDPVKFGIVERGNYLKFSQNDRFKRVLLDTGDKLLVEASKNDSIWGIGFTATTAKTVPREKWGQNLLGIALMNVRKKIRDEEAGEEDE</sequence>
<proteinExistence type="predicted"/>
<keyword evidence="3" id="KW-1185">Reference proteome</keyword>
<dbReference type="EMBL" id="KL584704">
    <property type="protein sequence ID" value="KEQ76030.1"/>
    <property type="molecule type" value="Genomic_DNA"/>
</dbReference>
<gene>
    <name evidence="2" type="ORF">M436DRAFT_13507</name>
</gene>
<dbReference type="NCBIfam" id="TIGR02464">
    <property type="entry name" value="ribofla_fusion"/>
    <property type="match status" value="1"/>
</dbReference>
<dbReference type="CDD" id="cd15457">
    <property type="entry name" value="NADAR"/>
    <property type="match status" value="1"/>
</dbReference>
<evidence type="ECO:0000259" key="1">
    <source>
        <dbReference type="Pfam" id="PF08719"/>
    </source>
</evidence>
<dbReference type="InterPro" id="IPR012816">
    <property type="entry name" value="NADAR"/>
</dbReference>
<dbReference type="SUPFAM" id="SSF143990">
    <property type="entry name" value="YbiA-like"/>
    <property type="match status" value="1"/>
</dbReference>
<name>A0A074WS79_9PEZI</name>
<organism evidence="2 3">
    <name type="scientific">Aureobasidium namibiae CBS 147.97</name>
    <dbReference type="NCBI Taxonomy" id="1043004"/>
    <lineage>
        <taxon>Eukaryota</taxon>
        <taxon>Fungi</taxon>
        <taxon>Dikarya</taxon>
        <taxon>Ascomycota</taxon>
        <taxon>Pezizomycotina</taxon>
        <taxon>Dothideomycetes</taxon>
        <taxon>Dothideomycetidae</taxon>
        <taxon>Dothideales</taxon>
        <taxon>Saccotheciaceae</taxon>
        <taxon>Aureobasidium</taxon>
    </lineage>
</organism>
<dbReference type="STRING" id="1043004.A0A074WS79"/>
<dbReference type="RefSeq" id="XP_013429926.1">
    <property type="nucleotide sequence ID" value="XM_013574472.1"/>
</dbReference>
<dbReference type="Proteomes" id="UP000027730">
    <property type="component" value="Unassembled WGS sequence"/>
</dbReference>
<feature type="domain" description="NADAR" evidence="1">
    <location>
        <begin position="8"/>
        <end position="164"/>
    </location>
</feature>
<protein>
    <submittedName>
        <fullName evidence="2">DUF1768-domain-containing protein</fullName>
    </submittedName>
</protein>
<dbReference type="InterPro" id="IPR037238">
    <property type="entry name" value="YbiA-like_sf"/>
</dbReference>
<accession>A0A074WS79</accession>
<evidence type="ECO:0000313" key="3">
    <source>
        <dbReference type="Proteomes" id="UP000027730"/>
    </source>
</evidence>
<dbReference type="AlphaFoldDB" id="A0A074WS79"/>
<feature type="non-terminal residue" evidence="2">
    <location>
        <position position="1"/>
    </location>
</feature>
<reference evidence="2 3" key="1">
    <citation type="journal article" date="2014" name="BMC Genomics">
        <title>Genome sequencing of four Aureobasidium pullulans varieties: biotechnological potential, stress tolerance, and description of new species.</title>
        <authorList>
            <person name="Gostin Ar C."/>
            <person name="Ohm R.A."/>
            <person name="Kogej T."/>
            <person name="Sonjak S."/>
            <person name="Turk M."/>
            <person name="Zajc J."/>
            <person name="Zalar P."/>
            <person name="Grube M."/>
            <person name="Sun H."/>
            <person name="Han J."/>
            <person name="Sharma A."/>
            <person name="Chiniquy J."/>
            <person name="Ngan C.Y."/>
            <person name="Lipzen A."/>
            <person name="Barry K."/>
            <person name="Grigoriev I.V."/>
            <person name="Gunde-Cimerman N."/>
        </authorList>
    </citation>
    <scope>NUCLEOTIDE SEQUENCE [LARGE SCALE GENOMIC DNA]</scope>
    <source>
        <strain evidence="2 3">CBS 147.97</strain>
    </source>
</reference>
<evidence type="ECO:0000313" key="2">
    <source>
        <dbReference type="EMBL" id="KEQ76030.1"/>
    </source>
</evidence>